<dbReference type="InterPro" id="IPR002475">
    <property type="entry name" value="Bcl2-like"/>
</dbReference>
<dbReference type="GO" id="GO:0001836">
    <property type="term" value="P:release of cytochrome c from mitochondria"/>
    <property type="evidence" value="ECO:0007669"/>
    <property type="project" value="TreeGrafter"/>
</dbReference>
<dbReference type="GO" id="GO:0008630">
    <property type="term" value="P:intrinsic apoptotic signaling pathway in response to DNA damage"/>
    <property type="evidence" value="ECO:0007669"/>
    <property type="project" value="TreeGrafter"/>
</dbReference>
<evidence type="ECO:0000256" key="2">
    <source>
        <dbReference type="ARBA" id="ARBA00009458"/>
    </source>
</evidence>
<keyword evidence="5 8" id="KW-1133">Transmembrane helix</keyword>
<evidence type="ECO:0000313" key="10">
    <source>
        <dbReference type="EnsemblMetazoa" id="GMOY000585-PA"/>
    </source>
</evidence>
<name>A0A1B0FAN1_GLOMM</name>
<keyword evidence="6 8" id="KW-0472">Membrane</keyword>
<dbReference type="GO" id="GO:0097192">
    <property type="term" value="P:extrinsic apoptotic signaling pathway in absence of ligand"/>
    <property type="evidence" value="ECO:0007669"/>
    <property type="project" value="TreeGrafter"/>
</dbReference>
<dbReference type="SMART" id="SM00337">
    <property type="entry name" value="BCL"/>
    <property type="match status" value="2"/>
</dbReference>
<dbReference type="Pfam" id="PF00452">
    <property type="entry name" value="Bcl-2"/>
    <property type="match status" value="2"/>
</dbReference>
<reference evidence="10" key="1">
    <citation type="submission" date="2020-05" db="UniProtKB">
        <authorList>
            <consortium name="EnsemblMetazoa"/>
        </authorList>
    </citation>
    <scope>IDENTIFICATION</scope>
    <source>
        <strain evidence="10">Yale</strain>
    </source>
</reference>
<dbReference type="GO" id="GO:0005741">
    <property type="term" value="C:mitochondrial outer membrane"/>
    <property type="evidence" value="ECO:0007669"/>
    <property type="project" value="TreeGrafter"/>
</dbReference>
<dbReference type="InterPro" id="IPR036834">
    <property type="entry name" value="Bcl-2-like_sf"/>
</dbReference>
<proteinExistence type="inferred from homology"/>
<dbReference type="EMBL" id="CCAG010009218">
    <property type="status" value="NOT_ANNOTATED_CDS"/>
    <property type="molecule type" value="Genomic_DNA"/>
</dbReference>
<dbReference type="CDD" id="cd06845">
    <property type="entry name" value="Bcl-2_like"/>
    <property type="match status" value="2"/>
</dbReference>
<dbReference type="SUPFAM" id="SSF56854">
    <property type="entry name" value="Bcl-2 inhibitors of programmed cell death"/>
    <property type="match status" value="2"/>
</dbReference>
<dbReference type="STRING" id="37546.A0A1B0FAN1"/>
<dbReference type="Proteomes" id="UP000092444">
    <property type="component" value="Unassembled WGS sequence"/>
</dbReference>
<dbReference type="PANTHER" id="PTHR11256:SF48">
    <property type="entry name" value="BCL-2-RELATED OVARIAN KILLER PROTEIN"/>
    <property type="match status" value="1"/>
</dbReference>
<accession>A0A1B0FAN1</accession>
<dbReference type="PRINTS" id="PR01862">
    <property type="entry name" value="BCL2FAMILY"/>
</dbReference>
<evidence type="ECO:0000256" key="1">
    <source>
        <dbReference type="ARBA" id="ARBA00004167"/>
    </source>
</evidence>
<dbReference type="GO" id="GO:0042981">
    <property type="term" value="P:regulation of apoptotic process"/>
    <property type="evidence" value="ECO:0007669"/>
    <property type="project" value="InterPro"/>
</dbReference>
<dbReference type="PANTHER" id="PTHR11256">
    <property type="entry name" value="BCL-2 RELATED"/>
    <property type="match status" value="1"/>
</dbReference>
<dbReference type="VEuPathDB" id="VectorBase:GMOY000585"/>
<dbReference type="AlphaFoldDB" id="A0A1B0FAN1"/>
<dbReference type="PROSITE" id="PS50062">
    <property type="entry name" value="BCL2_FAMILY"/>
    <property type="match status" value="2"/>
</dbReference>
<feature type="domain" description="Bcl-2 Bcl-2 homology region 1-3" evidence="9">
    <location>
        <begin position="166"/>
        <end position="271"/>
    </location>
</feature>
<protein>
    <recommendedName>
        <fullName evidence="9">Bcl-2 Bcl-2 homology region 1-3 domain-containing protein</fullName>
    </recommendedName>
</protein>
<dbReference type="PROSITE" id="PS01258">
    <property type="entry name" value="BH2"/>
    <property type="match status" value="1"/>
</dbReference>
<evidence type="ECO:0000256" key="8">
    <source>
        <dbReference type="SAM" id="Phobius"/>
    </source>
</evidence>
<dbReference type="FunFam" id="1.10.437.10:FF:000009">
    <property type="entry name" value="Uncharacterized protein, isoform A"/>
    <property type="match status" value="2"/>
</dbReference>
<keyword evidence="3 8" id="KW-0812">Transmembrane</keyword>
<feature type="region of interest" description="Disordered" evidence="7">
    <location>
        <begin position="298"/>
        <end position="317"/>
    </location>
</feature>
<evidence type="ECO:0000313" key="11">
    <source>
        <dbReference type="Proteomes" id="UP000092444"/>
    </source>
</evidence>
<evidence type="ECO:0000256" key="7">
    <source>
        <dbReference type="SAM" id="MobiDB-lite"/>
    </source>
</evidence>
<dbReference type="Gene3D" id="1.10.437.10">
    <property type="entry name" value="Blc2-like"/>
    <property type="match status" value="2"/>
</dbReference>
<evidence type="ECO:0000256" key="3">
    <source>
        <dbReference type="ARBA" id="ARBA00022692"/>
    </source>
</evidence>
<evidence type="ECO:0000256" key="6">
    <source>
        <dbReference type="ARBA" id="ARBA00023136"/>
    </source>
</evidence>
<organism evidence="10 11">
    <name type="scientific">Glossina morsitans morsitans</name>
    <name type="common">Savannah tsetse fly</name>
    <dbReference type="NCBI Taxonomy" id="37546"/>
    <lineage>
        <taxon>Eukaryota</taxon>
        <taxon>Metazoa</taxon>
        <taxon>Ecdysozoa</taxon>
        <taxon>Arthropoda</taxon>
        <taxon>Hexapoda</taxon>
        <taxon>Insecta</taxon>
        <taxon>Pterygota</taxon>
        <taxon>Neoptera</taxon>
        <taxon>Endopterygota</taxon>
        <taxon>Diptera</taxon>
        <taxon>Brachycera</taxon>
        <taxon>Muscomorpha</taxon>
        <taxon>Hippoboscoidea</taxon>
        <taxon>Glossinidae</taxon>
        <taxon>Glossina</taxon>
    </lineage>
</organism>
<evidence type="ECO:0000256" key="4">
    <source>
        <dbReference type="ARBA" id="ARBA00022703"/>
    </source>
</evidence>
<dbReference type="GO" id="GO:0051400">
    <property type="term" value="F:BH domain binding"/>
    <property type="evidence" value="ECO:0007669"/>
    <property type="project" value="TreeGrafter"/>
</dbReference>
<comment type="similarity">
    <text evidence="2">Belongs to the Bcl-2 family.</text>
</comment>
<feature type="transmembrane region" description="Helical" evidence="8">
    <location>
        <begin position="562"/>
        <end position="582"/>
    </location>
</feature>
<dbReference type="InterPro" id="IPR020726">
    <property type="entry name" value="Bcl2_BH2_motif_CS"/>
</dbReference>
<evidence type="ECO:0000259" key="9">
    <source>
        <dbReference type="SMART" id="SM00337"/>
    </source>
</evidence>
<dbReference type="InterPro" id="IPR026298">
    <property type="entry name" value="Bcl-2_fam"/>
</dbReference>
<sequence length="596" mass="67466">MQPDCNNSHSFHLNLLVFHIMPNTYPPKNDTYEGNYYQSYASSFGSSSNERHQQLIMTAQAKRKFSFPATLHSSALLEQYHQQSTRRRLSNVSDAVTRKLSYTIGWKSQQISAQDIITQGCCLCGQYIKRRLRRSGLFNKKLGLQRIRSIMRVTTTTVVREVFPAVLVLGDELERMHPRVYNGIARQICRNPGGEFQSVDTVNLLLSAVARDLFRLNITWSKIVSLFAVAGGLSADCVRQGHSEYLPKLMESVSDIIEDELVPWINENGGWAILCTNTIKSSALKLFITVQVMPSPPTTPRSVRIKPQFPPAPKLGRAKLKSSSLDHELFLSSNSKQRTLQNNNSLEWQLLQQQSSLPLPRTGSTSSLASSSIQPLTANNYQEFKTEIINQGKCLCGQYIRARLRRAGMLNRKAVQRLRSILEPSSEVVFQVFPALNTMGEELERMHPRVYNNVARQLSRAPYGELEDSDTAPMLLNLVAKELFARHDKNRITWAKIISIFAVCGGFAIDCVRQGHYDYIQCLVDGVAEIVEDDLINWLAERDGWLGLQHHVRLRPKLHKPIGFLGWLTLFAAISSCFYIMASMARHIGCQLYSLF</sequence>
<dbReference type="InterPro" id="IPR046371">
    <property type="entry name" value="Bcl-2_BH1-3"/>
</dbReference>
<comment type="subcellular location">
    <subcellularLocation>
        <location evidence="1">Membrane</location>
        <topology evidence="1">Single-pass membrane protein</topology>
    </subcellularLocation>
</comment>
<dbReference type="EnsemblMetazoa" id="GMOY000585-RA">
    <property type="protein sequence ID" value="GMOY000585-PA"/>
    <property type="gene ID" value="GMOY000585"/>
</dbReference>
<evidence type="ECO:0000256" key="5">
    <source>
        <dbReference type="ARBA" id="ARBA00022989"/>
    </source>
</evidence>
<keyword evidence="4" id="KW-0053">Apoptosis</keyword>
<keyword evidence="11" id="KW-1185">Reference proteome</keyword>
<feature type="domain" description="Bcl-2 Bcl-2 homology region 1-3" evidence="9">
    <location>
        <begin position="436"/>
        <end position="545"/>
    </location>
</feature>